<keyword evidence="9" id="KW-1185">Reference proteome</keyword>
<protein>
    <submittedName>
        <fullName evidence="8">DMT family transporter</fullName>
    </submittedName>
</protein>
<dbReference type="InterPro" id="IPR037185">
    <property type="entry name" value="EmrE-like"/>
</dbReference>
<dbReference type="PANTHER" id="PTHR32322">
    <property type="entry name" value="INNER MEMBRANE TRANSPORTER"/>
    <property type="match status" value="1"/>
</dbReference>
<sequence>MLGHRSIHQLIAHPERPSPVQRLLPFFPAIFVLLWSTGFIGARYAMPHAEPFTFLSLRYALALAILGAVVITMRAPWPGRRPAAHAMIAGSLIHGVYLGGVFFAVRHGLNAGIAALIVGLQPVLTTILAASFLGERVQPRHLLGLALGLVGVALVILPKLDGSGEYGLVTLGPVVLSAFAISAGSVWQKRFVGGVDLRTGTALQYLGALVPTLILALATETMVLDWTGELVFALTWLVFVLSIGAVFLMLYLIREGAVSSVASLMYLVPGVTAVTAWLLFGETLSPIQLVGLVIAGVGVAAATRRRKPKAVPSL</sequence>
<keyword evidence="5 6" id="KW-0472">Membrane</keyword>
<dbReference type="Proteomes" id="UP001155220">
    <property type="component" value="Unassembled WGS sequence"/>
</dbReference>
<proteinExistence type="inferred from homology"/>
<evidence type="ECO:0000256" key="1">
    <source>
        <dbReference type="ARBA" id="ARBA00004141"/>
    </source>
</evidence>
<evidence type="ECO:0000256" key="6">
    <source>
        <dbReference type="SAM" id="Phobius"/>
    </source>
</evidence>
<feature type="transmembrane region" description="Helical" evidence="6">
    <location>
        <begin position="199"/>
        <end position="218"/>
    </location>
</feature>
<evidence type="ECO:0000256" key="4">
    <source>
        <dbReference type="ARBA" id="ARBA00022989"/>
    </source>
</evidence>
<evidence type="ECO:0000259" key="7">
    <source>
        <dbReference type="Pfam" id="PF00892"/>
    </source>
</evidence>
<feature type="domain" description="EamA" evidence="7">
    <location>
        <begin position="30"/>
        <end position="156"/>
    </location>
</feature>
<dbReference type="EMBL" id="JALHBS010000007">
    <property type="protein sequence ID" value="MCP3053747.1"/>
    <property type="molecule type" value="Genomic_DNA"/>
</dbReference>
<dbReference type="Gene3D" id="1.10.3730.20">
    <property type="match status" value="1"/>
</dbReference>
<feature type="transmembrane region" description="Helical" evidence="6">
    <location>
        <begin position="83"/>
        <end position="105"/>
    </location>
</feature>
<dbReference type="SUPFAM" id="SSF103481">
    <property type="entry name" value="Multidrug resistance efflux transporter EmrE"/>
    <property type="match status" value="2"/>
</dbReference>
<feature type="transmembrane region" description="Helical" evidence="6">
    <location>
        <begin position="166"/>
        <end position="187"/>
    </location>
</feature>
<dbReference type="PANTHER" id="PTHR32322:SF2">
    <property type="entry name" value="EAMA DOMAIN-CONTAINING PROTEIN"/>
    <property type="match status" value="1"/>
</dbReference>
<feature type="domain" description="EamA" evidence="7">
    <location>
        <begin position="174"/>
        <end position="301"/>
    </location>
</feature>
<feature type="transmembrane region" description="Helical" evidence="6">
    <location>
        <begin position="52"/>
        <end position="71"/>
    </location>
</feature>
<dbReference type="InterPro" id="IPR000620">
    <property type="entry name" value="EamA_dom"/>
</dbReference>
<feature type="transmembrane region" description="Helical" evidence="6">
    <location>
        <begin position="23"/>
        <end position="46"/>
    </location>
</feature>
<comment type="caution">
    <text evidence="8">The sequence shown here is derived from an EMBL/GenBank/DDBJ whole genome shotgun (WGS) entry which is preliminary data.</text>
</comment>
<gene>
    <name evidence="8" type="ORF">MJ956_01125</name>
</gene>
<feature type="transmembrane region" description="Helical" evidence="6">
    <location>
        <begin position="111"/>
        <end position="130"/>
    </location>
</feature>
<evidence type="ECO:0000256" key="3">
    <source>
        <dbReference type="ARBA" id="ARBA00022692"/>
    </source>
</evidence>
<dbReference type="AlphaFoldDB" id="A0A9X2H8I3"/>
<comment type="subcellular location">
    <subcellularLocation>
        <location evidence="1">Membrane</location>
        <topology evidence="1">Multi-pass membrane protein</topology>
    </subcellularLocation>
</comment>
<evidence type="ECO:0000313" key="9">
    <source>
        <dbReference type="Proteomes" id="UP001155220"/>
    </source>
</evidence>
<feature type="transmembrane region" description="Helical" evidence="6">
    <location>
        <begin position="260"/>
        <end position="280"/>
    </location>
</feature>
<evidence type="ECO:0000313" key="8">
    <source>
        <dbReference type="EMBL" id="MCP3053747.1"/>
    </source>
</evidence>
<comment type="similarity">
    <text evidence="2">Belongs to the EamA transporter family.</text>
</comment>
<name>A0A9X2H8I3_9HYPH</name>
<dbReference type="InterPro" id="IPR050638">
    <property type="entry name" value="AA-Vitamin_Transporters"/>
</dbReference>
<evidence type="ECO:0000256" key="2">
    <source>
        <dbReference type="ARBA" id="ARBA00007362"/>
    </source>
</evidence>
<keyword evidence="4 6" id="KW-1133">Transmembrane helix</keyword>
<dbReference type="Pfam" id="PF00892">
    <property type="entry name" value="EamA"/>
    <property type="match status" value="2"/>
</dbReference>
<evidence type="ECO:0000256" key="5">
    <source>
        <dbReference type="ARBA" id="ARBA00023136"/>
    </source>
</evidence>
<organism evidence="8 9">
    <name type="scientific">Aurantimonas marianensis</name>
    <dbReference type="NCBI Taxonomy" id="2920428"/>
    <lineage>
        <taxon>Bacteria</taxon>
        <taxon>Pseudomonadati</taxon>
        <taxon>Pseudomonadota</taxon>
        <taxon>Alphaproteobacteria</taxon>
        <taxon>Hyphomicrobiales</taxon>
        <taxon>Aurantimonadaceae</taxon>
        <taxon>Aurantimonas</taxon>
    </lineage>
</organism>
<dbReference type="GO" id="GO:0016020">
    <property type="term" value="C:membrane"/>
    <property type="evidence" value="ECO:0007669"/>
    <property type="project" value="UniProtKB-SubCell"/>
</dbReference>
<keyword evidence="3 6" id="KW-0812">Transmembrane</keyword>
<feature type="transmembrane region" description="Helical" evidence="6">
    <location>
        <begin position="286"/>
        <end position="303"/>
    </location>
</feature>
<feature type="transmembrane region" description="Helical" evidence="6">
    <location>
        <begin position="230"/>
        <end position="253"/>
    </location>
</feature>
<reference evidence="8" key="1">
    <citation type="submission" date="2022-03" db="EMBL/GenBank/DDBJ databases">
        <title>Aurantimonas Liuensis sp. Nov., isolated from the hadal seawater of the Mariana Trench.</title>
        <authorList>
            <person name="Liu R."/>
        </authorList>
    </citation>
    <scope>NUCLEOTIDE SEQUENCE</scope>
    <source>
        <strain evidence="8">LRZ36</strain>
    </source>
</reference>
<feature type="transmembrane region" description="Helical" evidence="6">
    <location>
        <begin position="142"/>
        <end position="160"/>
    </location>
</feature>
<accession>A0A9X2H8I3</accession>